<organism evidence="2 3">
    <name type="scientific">Dyella jiangningensis</name>
    <dbReference type="NCBI Taxonomy" id="1379159"/>
    <lineage>
        <taxon>Bacteria</taxon>
        <taxon>Pseudomonadati</taxon>
        <taxon>Pseudomonadota</taxon>
        <taxon>Gammaproteobacteria</taxon>
        <taxon>Lysobacterales</taxon>
        <taxon>Rhodanobacteraceae</taxon>
        <taxon>Dyella</taxon>
    </lineage>
</organism>
<sequence length="33" mass="3806">MTSKRFTDEFKAEAVKQVSERGYPVTEVAERCL</sequence>
<evidence type="ECO:0000313" key="3">
    <source>
        <dbReference type="Proteomes" id="UP000248926"/>
    </source>
</evidence>
<dbReference type="InterPro" id="IPR009057">
    <property type="entry name" value="Homeodomain-like_sf"/>
</dbReference>
<feature type="non-terminal residue" evidence="2">
    <location>
        <position position="33"/>
    </location>
</feature>
<comment type="similarity">
    <text evidence="1">Belongs to the transposase 8 family.</text>
</comment>
<reference evidence="2 3" key="1">
    <citation type="journal article" date="2018" name="Genet. Mol. Biol.">
        <title>The genome sequence of Dyella jiangningensis FCAV SCS01 from a lignocellulose-decomposing microbial consortium metagenome reveals potential for biotechnological applications.</title>
        <authorList>
            <person name="Desiderato J.G."/>
            <person name="Alvarenga D.O."/>
            <person name="Constancio M.T.L."/>
            <person name="Alves L.M.C."/>
            <person name="Varani A.M."/>
        </authorList>
    </citation>
    <scope>NUCLEOTIDE SEQUENCE [LARGE SCALE GENOMIC DNA]</scope>
    <source>
        <strain evidence="2 3">FCAV SCS01</strain>
    </source>
</reference>
<evidence type="ECO:0000313" key="2">
    <source>
        <dbReference type="EMBL" id="RAO76157.1"/>
    </source>
</evidence>
<dbReference type="GO" id="GO:0004803">
    <property type="term" value="F:transposase activity"/>
    <property type="evidence" value="ECO:0007669"/>
    <property type="project" value="InterPro"/>
</dbReference>
<dbReference type="OrthoDB" id="7064550at2"/>
<name>A0A328P1V3_9GAMM</name>
<dbReference type="GO" id="GO:0006313">
    <property type="term" value="P:DNA transposition"/>
    <property type="evidence" value="ECO:0007669"/>
    <property type="project" value="InterPro"/>
</dbReference>
<proteinExistence type="inferred from homology"/>
<dbReference type="EMBL" id="NFZS01000003">
    <property type="protein sequence ID" value="RAO76157.1"/>
    <property type="molecule type" value="Genomic_DNA"/>
</dbReference>
<gene>
    <name evidence="2" type="ORF">CA260_12550</name>
</gene>
<evidence type="ECO:0000256" key="1">
    <source>
        <dbReference type="ARBA" id="ARBA00009964"/>
    </source>
</evidence>
<evidence type="ECO:0008006" key="4">
    <source>
        <dbReference type="Google" id="ProtNLM"/>
    </source>
</evidence>
<dbReference type="Pfam" id="PF01527">
    <property type="entry name" value="HTH_Tnp_1"/>
    <property type="match status" value="1"/>
</dbReference>
<comment type="caution">
    <text evidence="2">The sequence shown here is derived from an EMBL/GenBank/DDBJ whole genome shotgun (WGS) entry which is preliminary data.</text>
</comment>
<dbReference type="InterPro" id="IPR002514">
    <property type="entry name" value="Transposase_8"/>
</dbReference>
<keyword evidence="3" id="KW-1185">Reference proteome</keyword>
<dbReference type="SUPFAM" id="SSF46689">
    <property type="entry name" value="Homeodomain-like"/>
    <property type="match status" value="1"/>
</dbReference>
<accession>A0A328P1V3</accession>
<dbReference type="AlphaFoldDB" id="A0A328P1V3"/>
<protein>
    <recommendedName>
        <fullName evidence="4">Transposase</fullName>
    </recommendedName>
</protein>
<dbReference type="Proteomes" id="UP000248926">
    <property type="component" value="Unassembled WGS sequence"/>
</dbReference>
<dbReference type="RefSeq" id="WP_146745341.1">
    <property type="nucleotide sequence ID" value="NZ_NFZS01000003.1"/>
</dbReference>
<dbReference type="GO" id="GO:0003677">
    <property type="term" value="F:DNA binding"/>
    <property type="evidence" value="ECO:0007669"/>
    <property type="project" value="InterPro"/>
</dbReference>